<evidence type="ECO:0000313" key="2">
    <source>
        <dbReference type="EMBL" id="EEF59131.1"/>
    </source>
</evidence>
<dbReference type="RefSeq" id="WP_007416842.1">
    <property type="nucleotide sequence ID" value="NZ_ABOX02000032.1"/>
</dbReference>
<name>B9XM03_PEDPL</name>
<evidence type="ECO:0000256" key="1">
    <source>
        <dbReference type="SAM" id="SignalP"/>
    </source>
</evidence>
<reference evidence="2 3" key="1">
    <citation type="journal article" date="2011" name="J. Bacteriol.">
        <title>Genome sequence of 'Pedosphaera parvula' Ellin514, an aerobic Verrucomicrobial isolate from pasture soil.</title>
        <authorList>
            <person name="Kant R."/>
            <person name="van Passel M.W."/>
            <person name="Sangwan P."/>
            <person name="Palva A."/>
            <person name="Lucas S."/>
            <person name="Copeland A."/>
            <person name="Lapidus A."/>
            <person name="Glavina Del Rio T."/>
            <person name="Dalin E."/>
            <person name="Tice H."/>
            <person name="Bruce D."/>
            <person name="Goodwin L."/>
            <person name="Pitluck S."/>
            <person name="Chertkov O."/>
            <person name="Larimer F.W."/>
            <person name="Land M.L."/>
            <person name="Hauser L."/>
            <person name="Brettin T.S."/>
            <person name="Detter J.C."/>
            <person name="Han S."/>
            <person name="de Vos W.M."/>
            <person name="Janssen P.H."/>
            <person name="Smidt H."/>
        </authorList>
    </citation>
    <scope>NUCLEOTIDE SEQUENCE [LARGE SCALE GENOMIC DNA]</scope>
    <source>
        <strain evidence="2 3">Ellin514</strain>
    </source>
</reference>
<dbReference type="EMBL" id="ABOX02000032">
    <property type="protein sequence ID" value="EEF59131.1"/>
    <property type="molecule type" value="Genomic_DNA"/>
</dbReference>
<evidence type="ECO:0000313" key="3">
    <source>
        <dbReference type="Proteomes" id="UP000003688"/>
    </source>
</evidence>
<dbReference type="OrthoDB" id="9899746at2"/>
<organism evidence="2 3">
    <name type="scientific">Pedosphaera parvula (strain Ellin514)</name>
    <dbReference type="NCBI Taxonomy" id="320771"/>
    <lineage>
        <taxon>Bacteria</taxon>
        <taxon>Pseudomonadati</taxon>
        <taxon>Verrucomicrobiota</taxon>
        <taxon>Pedosphaerae</taxon>
        <taxon>Pedosphaerales</taxon>
        <taxon>Pedosphaeraceae</taxon>
        <taxon>Pedosphaera</taxon>
    </lineage>
</organism>
<protein>
    <recommendedName>
        <fullName evidence="4">Outer membrane protein beta-barrel domain-containing protein</fullName>
    </recommendedName>
</protein>
<proteinExistence type="predicted"/>
<keyword evidence="3" id="KW-1185">Reference proteome</keyword>
<sequence precursor="true">MNHHHRTSFILAACTLAVPTAAMAEQSDTNTNSPNHFSFAARAGFNISAKFKNLGNLTLHPNQRTTPNGKPYNYDNGYVYKDVSGSVDGQTWNWGYDNSASQISGNTILMNRSSVGANVSSPNGVDRSDANYGAEFVYNRELGKHGKMTYGLEVAANYLRVDLNDHSSFFGSATRTTDAYAFTPGTTPPQAPPAYQGSFDGPGFVIGSTPVSSTAAALPGGAAIVGNREFNANIWGLRLGPYVEFPLCNTVNLSLSAGLAAALVNGSASWSETAFITGGGTATGSGSGHDLSMLYGGYVNAKVEWQLSERWSAEGGVQFQTLSSYEHNFSGRTVELDLSQSIFITLGAGYKF</sequence>
<keyword evidence="1" id="KW-0732">Signal</keyword>
<comment type="caution">
    <text evidence="2">The sequence shown here is derived from an EMBL/GenBank/DDBJ whole genome shotgun (WGS) entry which is preliminary data.</text>
</comment>
<gene>
    <name evidence="2" type="ORF">Cflav_PD1623</name>
</gene>
<dbReference type="AlphaFoldDB" id="B9XM03"/>
<dbReference type="Proteomes" id="UP000003688">
    <property type="component" value="Unassembled WGS sequence"/>
</dbReference>
<feature type="signal peptide" evidence="1">
    <location>
        <begin position="1"/>
        <end position="24"/>
    </location>
</feature>
<feature type="chain" id="PRO_5002893093" description="Outer membrane protein beta-barrel domain-containing protein" evidence="1">
    <location>
        <begin position="25"/>
        <end position="352"/>
    </location>
</feature>
<evidence type="ECO:0008006" key="4">
    <source>
        <dbReference type="Google" id="ProtNLM"/>
    </source>
</evidence>
<accession>B9XM03</accession>